<dbReference type="InParanoid" id="E2AYV3"/>
<feature type="signal peptide" evidence="1">
    <location>
        <begin position="1"/>
        <end position="19"/>
    </location>
</feature>
<reference evidence="2 3" key="1">
    <citation type="journal article" date="2010" name="Science">
        <title>Genomic comparison of the ants Camponotus floridanus and Harpegnathos saltator.</title>
        <authorList>
            <person name="Bonasio R."/>
            <person name="Zhang G."/>
            <person name="Ye C."/>
            <person name="Mutti N.S."/>
            <person name="Fang X."/>
            <person name="Qin N."/>
            <person name="Donahue G."/>
            <person name="Yang P."/>
            <person name="Li Q."/>
            <person name="Li C."/>
            <person name="Zhang P."/>
            <person name="Huang Z."/>
            <person name="Berger S.L."/>
            <person name="Reinberg D."/>
            <person name="Wang J."/>
            <person name="Liebig J."/>
        </authorList>
    </citation>
    <scope>NUCLEOTIDE SEQUENCE [LARGE SCALE GENOMIC DNA]</scope>
    <source>
        <strain evidence="3">C129</strain>
    </source>
</reference>
<evidence type="ECO:0000313" key="2">
    <source>
        <dbReference type="EMBL" id="EFN61398.1"/>
    </source>
</evidence>
<sequence>MKTVLQVSLVVVLVVSETAVPGLVLSSYPATQRRGKPQVIAADQMLINRVVIVNPEIRIAQLLTPLAISLHFTYTRCNKKYLRIKPDLIIGLQQLFVEHKELKEASSRLHLRIPRKSRRTTMLENAFQQLSVRNLSAFRLSQVARKNSPAGFLRATMSKNYLFRDVQAAHNDFVPQPITQKLPPTPISLKNKVLYPIGRINRYLHTRRGIICTTKI</sequence>
<protein>
    <submittedName>
        <fullName evidence="2">Uncharacterized protein</fullName>
    </submittedName>
</protein>
<accession>E2AYV3</accession>
<keyword evidence="1" id="KW-0732">Signal</keyword>
<dbReference type="EMBL" id="GL444002">
    <property type="protein sequence ID" value="EFN61398.1"/>
    <property type="molecule type" value="Genomic_DNA"/>
</dbReference>
<gene>
    <name evidence="2" type="ORF">EAG_15353</name>
</gene>
<organism evidence="3">
    <name type="scientific">Camponotus floridanus</name>
    <name type="common">Florida carpenter ant</name>
    <dbReference type="NCBI Taxonomy" id="104421"/>
    <lineage>
        <taxon>Eukaryota</taxon>
        <taxon>Metazoa</taxon>
        <taxon>Ecdysozoa</taxon>
        <taxon>Arthropoda</taxon>
        <taxon>Hexapoda</taxon>
        <taxon>Insecta</taxon>
        <taxon>Pterygota</taxon>
        <taxon>Neoptera</taxon>
        <taxon>Endopterygota</taxon>
        <taxon>Hymenoptera</taxon>
        <taxon>Apocrita</taxon>
        <taxon>Aculeata</taxon>
        <taxon>Formicoidea</taxon>
        <taxon>Formicidae</taxon>
        <taxon>Formicinae</taxon>
        <taxon>Camponotus</taxon>
    </lineage>
</organism>
<dbReference type="AlphaFoldDB" id="E2AYV3"/>
<keyword evidence="3" id="KW-1185">Reference proteome</keyword>
<proteinExistence type="predicted"/>
<dbReference type="Proteomes" id="UP000000311">
    <property type="component" value="Unassembled WGS sequence"/>
</dbReference>
<feature type="chain" id="PRO_5003157489" evidence="1">
    <location>
        <begin position="20"/>
        <end position="216"/>
    </location>
</feature>
<evidence type="ECO:0000256" key="1">
    <source>
        <dbReference type="SAM" id="SignalP"/>
    </source>
</evidence>
<evidence type="ECO:0000313" key="3">
    <source>
        <dbReference type="Proteomes" id="UP000000311"/>
    </source>
</evidence>
<name>E2AYV3_CAMFO</name>